<reference evidence="2" key="2">
    <citation type="submission" date="2015-01" db="EMBL/GenBank/DDBJ databases">
        <title>Evolutionary Origins and Diversification of the Mycorrhizal Mutualists.</title>
        <authorList>
            <consortium name="DOE Joint Genome Institute"/>
            <consortium name="Mycorrhizal Genomics Consortium"/>
            <person name="Kohler A."/>
            <person name="Kuo A."/>
            <person name="Nagy L.G."/>
            <person name="Floudas D."/>
            <person name="Copeland A."/>
            <person name="Barry K.W."/>
            <person name="Cichocki N."/>
            <person name="Veneault-Fourrey C."/>
            <person name="LaButti K."/>
            <person name="Lindquist E.A."/>
            <person name="Lipzen A."/>
            <person name="Lundell T."/>
            <person name="Morin E."/>
            <person name="Murat C."/>
            <person name="Riley R."/>
            <person name="Ohm R."/>
            <person name="Sun H."/>
            <person name="Tunlid A."/>
            <person name="Henrissat B."/>
            <person name="Grigoriev I.V."/>
            <person name="Hibbett D.S."/>
            <person name="Martin F."/>
        </authorList>
    </citation>
    <scope>NUCLEOTIDE SEQUENCE [LARGE SCALE GENOMIC DNA]</scope>
    <source>
        <strain evidence="2">Ve08.2h10</strain>
    </source>
</reference>
<reference evidence="1 2" key="1">
    <citation type="submission" date="2014-04" db="EMBL/GenBank/DDBJ databases">
        <authorList>
            <consortium name="DOE Joint Genome Institute"/>
            <person name="Kuo A."/>
            <person name="Kohler A."/>
            <person name="Jargeat P."/>
            <person name="Nagy L.G."/>
            <person name="Floudas D."/>
            <person name="Copeland A."/>
            <person name="Barry K.W."/>
            <person name="Cichocki N."/>
            <person name="Veneault-Fourrey C."/>
            <person name="LaButti K."/>
            <person name="Lindquist E.A."/>
            <person name="Lipzen A."/>
            <person name="Lundell T."/>
            <person name="Morin E."/>
            <person name="Murat C."/>
            <person name="Sun H."/>
            <person name="Tunlid A."/>
            <person name="Henrissat B."/>
            <person name="Grigoriev I.V."/>
            <person name="Hibbett D.S."/>
            <person name="Martin F."/>
            <person name="Nordberg H.P."/>
            <person name="Cantor M.N."/>
            <person name="Hua S.X."/>
        </authorList>
    </citation>
    <scope>NUCLEOTIDE SEQUENCE [LARGE SCALE GENOMIC DNA]</scope>
    <source>
        <strain evidence="1 2">Ve08.2h10</strain>
    </source>
</reference>
<protein>
    <submittedName>
        <fullName evidence="1">Uncharacterized protein</fullName>
    </submittedName>
</protein>
<dbReference type="InParanoid" id="A0A0D0E6S0"/>
<gene>
    <name evidence="1" type="ORF">PAXRUDRAFT_825146</name>
</gene>
<dbReference type="EMBL" id="KN824945">
    <property type="protein sequence ID" value="KIK97249.1"/>
    <property type="molecule type" value="Genomic_DNA"/>
</dbReference>
<organism evidence="1 2">
    <name type="scientific">Paxillus rubicundulus Ve08.2h10</name>
    <dbReference type="NCBI Taxonomy" id="930991"/>
    <lineage>
        <taxon>Eukaryota</taxon>
        <taxon>Fungi</taxon>
        <taxon>Dikarya</taxon>
        <taxon>Basidiomycota</taxon>
        <taxon>Agaricomycotina</taxon>
        <taxon>Agaricomycetes</taxon>
        <taxon>Agaricomycetidae</taxon>
        <taxon>Boletales</taxon>
        <taxon>Paxilineae</taxon>
        <taxon>Paxillaceae</taxon>
        <taxon>Paxillus</taxon>
    </lineage>
</organism>
<dbReference type="AlphaFoldDB" id="A0A0D0E6S0"/>
<keyword evidence="2" id="KW-1185">Reference proteome</keyword>
<accession>A0A0D0E6S0</accession>
<dbReference type="Proteomes" id="UP000054538">
    <property type="component" value="Unassembled WGS sequence"/>
</dbReference>
<name>A0A0D0E6S0_9AGAM</name>
<proteinExistence type="predicted"/>
<evidence type="ECO:0000313" key="2">
    <source>
        <dbReference type="Proteomes" id="UP000054538"/>
    </source>
</evidence>
<sequence>MSNISPRRFISRCIPRQKGSSKLVTCYEEYDCCKDDKEYVYLVMGPDNAGTERNNS</sequence>
<evidence type="ECO:0000313" key="1">
    <source>
        <dbReference type="EMBL" id="KIK97249.1"/>
    </source>
</evidence>
<dbReference type="HOGENOM" id="CLU_3014805_0_0_1"/>